<gene>
    <name evidence="1" type="ORF">Patl1_22360</name>
</gene>
<comment type="caution">
    <text evidence="1">The sequence shown here is derived from an EMBL/GenBank/DDBJ whole genome shotgun (WGS) entry which is preliminary data.</text>
</comment>
<evidence type="ECO:0000313" key="1">
    <source>
        <dbReference type="EMBL" id="KAJ0079537.1"/>
    </source>
</evidence>
<dbReference type="EMBL" id="CM047909">
    <property type="protein sequence ID" value="KAJ0079537.1"/>
    <property type="molecule type" value="Genomic_DNA"/>
</dbReference>
<keyword evidence="2" id="KW-1185">Reference proteome</keyword>
<reference evidence="2" key="1">
    <citation type="journal article" date="2023" name="G3 (Bethesda)">
        <title>Genome assembly and association tests identify interacting loci associated with vigor, precocity, and sex in interspecific pistachio rootstocks.</title>
        <authorList>
            <person name="Palmer W."/>
            <person name="Jacygrad E."/>
            <person name="Sagayaradj S."/>
            <person name="Cavanaugh K."/>
            <person name="Han R."/>
            <person name="Bertier L."/>
            <person name="Beede B."/>
            <person name="Kafkas S."/>
            <person name="Golino D."/>
            <person name="Preece J."/>
            <person name="Michelmore R."/>
        </authorList>
    </citation>
    <scope>NUCLEOTIDE SEQUENCE [LARGE SCALE GENOMIC DNA]</scope>
</reference>
<dbReference type="Proteomes" id="UP001164250">
    <property type="component" value="Chromosome 13"/>
</dbReference>
<accession>A0ACC0ZZS7</accession>
<protein>
    <submittedName>
        <fullName evidence="1">Uncharacterized protein</fullName>
    </submittedName>
</protein>
<name>A0ACC0ZZS7_9ROSI</name>
<organism evidence="1 2">
    <name type="scientific">Pistacia atlantica</name>
    <dbReference type="NCBI Taxonomy" id="434234"/>
    <lineage>
        <taxon>Eukaryota</taxon>
        <taxon>Viridiplantae</taxon>
        <taxon>Streptophyta</taxon>
        <taxon>Embryophyta</taxon>
        <taxon>Tracheophyta</taxon>
        <taxon>Spermatophyta</taxon>
        <taxon>Magnoliopsida</taxon>
        <taxon>eudicotyledons</taxon>
        <taxon>Gunneridae</taxon>
        <taxon>Pentapetalae</taxon>
        <taxon>rosids</taxon>
        <taxon>malvids</taxon>
        <taxon>Sapindales</taxon>
        <taxon>Anacardiaceae</taxon>
        <taxon>Pistacia</taxon>
    </lineage>
</organism>
<evidence type="ECO:0000313" key="2">
    <source>
        <dbReference type="Proteomes" id="UP001164250"/>
    </source>
</evidence>
<sequence>MTILTCMLQRTRVHAEKQLGVLEIGFPVVQLIATFLAVLGIKINNNYTAQILLLVFAIIAAVFIFRKDENIRGSSRLRNEYENELLSSDNGLQVNENELLVDENELQLMELNFSVSSNKLNMGVKNISVRRRRKAVDRKLKQAKEMSLENLQEEKKSK</sequence>
<proteinExistence type="predicted"/>